<gene>
    <name evidence="1" type="primary">Setmar_18</name>
    <name evidence="1" type="ORF">G6Z77_0005676</name>
</gene>
<dbReference type="GO" id="GO:0003676">
    <property type="term" value="F:nucleic acid binding"/>
    <property type="evidence" value="ECO:0007669"/>
    <property type="project" value="InterPro"/>
</dbReference>
<keyword evidence="1" id="KW-0489">Methyltransferase</keyword>
<dbReference type="OrthoDB" id="616263at2759"/>
<dbReference type="PANTHER" id="PTHR46060">
    <property type="entry name" value="MARINER MOS1 TRANSPOSASE-LIKE PROTEIN"/>
    <property type="match status" value="1"/>
</dbReference>
<name>A0A836FGR0_9HYME</name>
<feature type="non-terminal residue" evidence="1">
    <location>
        <position position="300"/>
    </location>
</feature>
<protein>
    <submittedName>
        <fullName evidence="1">SETMR methyltransferase</fullName>
    </submittedName>
</protein>
<evidence type="ECO:0000313" key="2">
    <source>
        <dbReference type="Proteomes" id="UP000670152"/>
    </source>
</evidence>
<comment type="caution">
    <text evidence="1">The sequence shown here is derived from an EMBL/GenBank/DDBJ whole genome shotgun (WGS) entry which is preliminary data.</text>
</comment>
<dbReference type="InterPro" id="IPR052709">
    <property type="entry name" value="Transposase-MT_Hybrid"/>
</dbReference>
<dbReference type="AlphaFoldDB" id="A0A836FGR0"/>
<feature type="non-terminal residue" evidence="1">
    <location>
        <position position="1"/>
    </location>
</feature>
<dbReference type="InterPro" id="IPR036397">
    <property type="entry name" value="RNaseH_sf"/>
</dbReference>
<proteinExistence type="predicted"/>
<dbReference type="Gene3D" id="3.30.420.10">
    <property type="entry name" value="Ribonuclease H-like superfamily/Ribonuclease H"/>
    <property type="match status" value="1"/>
</dbReference>
<dbReference type="GO" id="GO:0008168">
    <property type="term" value="F:methyltransferase activity"/>
    <property type="evidence" value="ECO:0007669"/>
    <property type="project" value="UniProtKB-KW"/>
</dbReference>
<organism evidence="1 2">
    <name type="scientific">Acromyrmex heyeri</name>
    <dbReference type="NCBI Taxonomy" id="230685"/>
    <lineage>
        <taxon>Eukaryota</taxon>
        <taxon>Metazoa</taxon>
        <taxon>Ecdysozoa</taxon>
        <taxon>Arthropoda</taxon>
        <taxon>Hexapoda</taxon>
        <taxon>Insecta</taxon>
        <taxon>Pterygota</taxon>
        <taxon>Neoptera</taxon>
        <taxon>Endopterygota</taxon>
        <taxon>Hymenoptera</taxon>
        <taxon>Apocrita</taxon>
        <taxon>Aculeata</taxon>
        <taxon>Formicoidea</taxon>
        <taxon>Formicidae</taxon>
        <taxon>Myrmicinae</taxon>
        <taxon>Acromyrmex</taxon>
    </lineage>
</organism>
<dbReference type="GO" id="GO:0032259">
    <property type="term" value="P:methylation"/>
    <property type="evidence" value="ECO:0007669"/>
    <property type="project" value="UniProtKB-KW"/>
</dbReference>
<dbReference type="EMBL" id="JAANIB010004550">
    <property type="protein sequence ID" value="KAG5334155.1"/>
    <property type="molecule type" value="Genomic_DNA"/>
</dbReference>
<accession>A0A836FGR0</accession>
<reference evidence="1 2" key="1">
    <citation type="submission" date="2020-02" db="EMBL/GenBank/DDBJ databases">
        <title>Relaxed selection underlies rapid genomic changes in the transitions from sociality to social parasitism in ants.</title>
        <authorList>
            <person name="Bi X."/>
        </authorList>
    </citation>
    <scope>NUCLEOTIDE SEQUENCE [LARGE SCALE GENOMIC DNA]</scope>
    <source>
        <strain evidence="1">BGI-DK2014b</strain>
        <tissue evidence="1">Whole body</tissue>
    </source>
</reference>
<evidence type="ECO:0000313" key="1">
    <source>
        <dbReference type="EMBL" id="KAG5334155.1"/>
    </source>
</evidence>
<dbReference type="PANTHER" id="PTHR46060:SF1">
    <property type="entry name" value="MARINER MOS1 TRANSPOSASE-LIKE PROTEIN"/>
    <property type="match status" value="1"/>
</dbReference>
<keyword evidence="2" id="KW-1185">Reference proteome</keyword>
<dbReference type="Proteomes" id="UP000670152">
    <property type="component" value="Unassembled WGS sequence"/>
</dbReference>
<keyword evidence="1" id="KW-0808">Transferase</keyword>
<sequence length="300" mass="35581">WLMNCAKLNIESVSSCLIKLPKLPEMLTAFEIATLNEIMKMLKSFELVSKEILGQKYITCSKVILIVNVLLHELHTLNPESINYSQKSNQVIEPFGNIDLAFRQYLNLNVIDRNQLGMKKLSARWVPRLLTVDHKRDREFLRRFITVDETWIHYFTPETKEHSEESEDREVGKVQMINYYAALLDFKKKYPHLAKKKVLFHQNNARFHTCPARMTKFNEFRYELLLHPAYSPDLTPCDYFLLPNLKKWFGGKRFFIREQLITKTEAYFEGLNKSYYSDGLKKLENHWIKCIELKGDYVEK</sequence>